<proteinExistence type="predicted"/>
<protein>
    <recommendedName>
        <fullName evidence="3">Tetratricopeptide repeat-containing protein</fullName>
    </recommendedName>
</protein>
<evidence type="ECO:0000313" key="1">
    <source>
        <dbReference type="EMBL" id="UOQ49665.1"/>
    </source>
</evidence>
<dbReference type="Proteomes" id="UP000831782">
    <property type="component" value="Chromosome"/>
</dbReference>
<organism evidence="1 2">
    <name type="scientific">Gracilibacillus caseinilyticus</name>
    <dbReference type="NCBI Taxonomy" id="2932256"/>
    <lineage>
        <taxon>Bacteria</taxon>
        <taxon>Bacillati</taxon>
        <taxon>Bacillota</taxon>
        <taxon>Bacilli</taxon>
        <taxon>Bacillales</taxon>
        <taxon>Bacillaceae</taxon>
        <taxon>Gracilibacillus</taxon>
    </lineage>
</organism>
<evidence type="ECO:0000313" key="2">
    <source>
        <dbReference type="Proteomes" id="UP000831782"/>
    </source>
</evidence>
<evidence type="ECO:0008006" key="3">
    <source>
        <dbReference type="Google" id="ProtNLM"/>
    </source>
</evidence>
<dbReference type="Gene3D" id="1.25.40.10">
    <property type="entry name" value="Tetratricopeptide repeat domain"/>
    <property type="match status" value="1"/>
</dbReference>
<keyword evidence="2" id="KW-1185">Reference proteome</keyword>
<gene>
    <name evidence="1" type="ORF">MUN88_06180</name>
</gene>
<reference evidence="1 2" key="1">
    <citation type="submission" date="2022-04" db="EMBL/GenBank/DDBJ databases">
        <title>Gracilibacillus sp. isolated from saltern.</title>
        <authorList>
            <person name="Won M."/>
            <person name="Lee C.-M."/>
            <person name="Woen H.-Y."/>
            <person name="Kwon S.-W."/>
        </authorList>
    </citation>
    <scope>NUCLEOTIDE SEQUENCE [LARGE SCALE GENOMIC DNA]</scope>
    <source>
        <strain evidence="1 2">SSWR10-1</strain>
    </source>
</reference>
<accession>A0ABY4EZF7</accession>
<dbReference type="EMBL" id="CP095072">
    <property type="protein sequence ID" value="UOQ49665.1"/>
    <property type="molecule type" value="Genomic_DNA"/>
</dbReference>
<name>A0ABY4EZF7_9BACI</name>
<dbReference type="SUPFAM" id="SSF48452">
    <property type="entry name" value="TPR-like"/>
    <property type="match status" value="1"/>
</dbReference>
<dbReference type="RefSeq" id="WP_244722245.1">
    <property type="nucleotide sequence ID" value="NZ_CP095072.1"/>
</dbReference>
<sequence>MVNTNEGNIKLLQEQISSLHKKAVAGNKKAVQDLHHLLEQVRSNYPDNPPFDAYHGSTMILVARDATIPLDKLKWSKSGLKLLDKAVSAEPQHRMIRLLRGKAGYQLPEDYFQRSQSAIEDYTFLIERQIDGEGFLDNRRYFQLIYELGELYSRIGQNGNARKCWLTLKNKSNDPNLLHLLEIKLEELEDKPDVEHERLLSNLKRRVIDAVESEMNNKM</sequence>
<dbReference type="InterPro" id="IPR011990">
    <property type="entry name" value="TPR-like_helical_dom_sf"/>
</dbReference>